<feature type="compositionally biased region" description="Acidic residues" evidence="1">
    <location>
        <begin position="33"/>
        <end position="43"/>
    </location>
</feature>
<dbReference type="EnsemblMetazoa" id="XM_008186009.3">
    <property type="protein sequence ID" value="XP_008184231.1"/>
    <property type="gene ID" value="LOC100575882"/>
</dbReference>
<protein>
    <submittedName>
        <fullName evidence="2">Uncharacterized protein</fullName>
    </submittedName>
</protein>
<dbReference type="KEGG" id="api:100575882"/>
<dbReference type="Proteomes" id="UP000007819">
    <property type="component" value="Chromosome X"/>
</dbReference>
<reference evidence="3" key="1">
    <citation type="submission" date="2010-06" db="EMBL/GenBank/DDBJ databases">
        <authorList>
            <person name="Jiang H."/>
            <person name="Abraham K."/>
            <person name="Ali S."/>
            <person name="Alsbrooks S.L."/>
            <person name="Anim B.N."/>
            <person name="Anosike U.S."/>
            <person name="Attaway T."/>
            <person name="Bandaranaike D.P."/>
            <person name="Battles P.K."/>
            <person name="Bell S.N."/>
            <person name="Bell A.V."/>
            <person name="Beltran B."/>
            <person name="Bickham C."/>
            <person name="Bustamante Y."/>
            <person name="Caleb T."/>
            <person name="Canada A."/>
            <person name="Cardenas V."/>
            <person name="Carter K."/>
            <person name="Chacko J."/>
            <person name="Chandrabose M.N."/>
            <person name="Chavez D."/>
            <person name="Chavez A."/>
            <person name="Chen L."/>
            <person name="Chu H.-S."/>
            <person name="Claassen K.J."/>
            <person name="Cockrell R."/>
            <person name="Collins M."/>
            <person name="Cooper J.A."/>
            <person name="Cree A."/>
            <person name="Curry S.M."/>
            <person name="Da Y."/>
            <person name="Dao M.D."/>
            <person name="Das B."/>
            <person name="Davila M.-L."/>
            <person name="Davy-Carroll L."/>
            <person name="Denson S."/>
            <person name="Dinh H."/>
            <person name="Ebong V.E."/>
            <person name="Edwards J.R."/>
            <person name="Egan A."/>
            <person name="El-Daye J."/>
            <person name="Escobedo L."/>
            <person name="Fernandez S."/>
            <person name="Fernando P.R."/>
            <person name="Flagg N."/>
            <person name="Forbes L.D."/>
            <person name="Fowler R.G."/>
            <person name="Fu Q."/>
            <person name="Gabisi R.A."/>
            <person name="Ganer J."/>
            <person name="Garbino Pronczuk A."/>
            <person name="Garcia R.M."/>
            <person name="Garner T."/>
            <person name="Garrett T.E."/>
            <person name="Gonzalez D.A."/>
            <person name="Hamid H."/>
            <person name="Hawkins E.S."/>
            <person name="Hirani K."/>
            <person name="Hogues M.E."/>
            <person name="Hollins B."/>
            <person name="Hsiao C.-H."/>
            <person name="Jabil R."/>
            <person name="James M.L."/>
            <person name="Jhangiani S.N."/>
            <person name="Johnson B."/>
            <person name="Johnson Q."/>
            <person name="Joshi V."/>
            <person name="Kalu J.B."/>
            <person name="Kam C."/>
            <person name="Kashfia A."/>
            <person name="Keebler J."/>
            <person name="Kisamo H."/>
            <person name="Kovar C.L."/>
            <person name="Lago L.A."/>
            <person name="Lai C.-Y."/>
            <person name="Laidlaw J."/>
            <person name="Lara F."/>
            <person name="Le T.-K."/>
            <person name="Lee S.L."/>
            <person name="Legall F.H."/>
            <person name="Lemon S.J."/>
            <person name="Lewis L.R."/>
            <person name="Li B."/>
            <person name="Liu Y."/>
            <person name="Liu Y.-S."/>
            <person name="Lopez J."/>
            <person name="Lozado R.J."/>
            <person name="Lu J."/>
            <person name="Madu R.C."/>
            <person name="Maheshwari M."/>
            <person name="Maheshwari R."/>
            <person name="Malloy K."/>
            <person name="Martinez E."/>
            <person name="Mathew T."/>
            <person name="Mercado I.C."/>
            <person name="Mercado C."/>
            <person name="Meyer B."/>
            <person name="Montgomery K."/>
            <person name="Morgan M.B."/>
            <person name="Munidasa M."/>
            <person name="Nazareth L.V."/>
            <person name="Nelson J."/>
            <person name="Ng B.M."/>
            <person name="Nguyen N.B."/>
            <person name="Nguyen P.Q."/>
            <person name="Nguyen T."/>
            <person name="Obregon M."/>
            <person name="Okwuonu G.O."/>
            <person name="Onwere C.G."/>
            <person name="Orozco G."/>
            <person name="Parra A."/>
            <person name="Patel S."/>
            <person name="Patil S."/>
            <person name="Perez A."/>
            <person name="Perez Y."/>
            <person name="Pham C."/>
            <person name="Primus E.L."/>
            <person name="Pu L.-L."/>
            <person name="Puazo M."/>
            <person name="Qin X."/>
            <person name="Quiroz J.B."/>
            <person name="Reese J."/>
            <person name="Richards S."/>
            <person name="Rives C.M."/>
            <person name="Robberts R."/>
            <person name="Ruiz S.J."/>
            <person name="Ruiz M.J."/>
            <person name="Santibanez J."/>
            <person name="Schneider B.W."/>
            <person name="Sisson I."/>
            <person name="Smith M."/>
            <person name="Sodergren E."/>
            <person name="Song X.-Z."/>
            <person name="Song B.B."/>
            <person name="Summersgill H."/>
            <person name="Thelus R."/>
            <person name="Thornton R.D."/>
            <person name="Trejos Z.Y."/>
            <person name="Usmani K."/>
            <person name="Vattathil S."/>
            <person name="Villasana D."/>
            <person name="Walker D.L."/>
            <person name="Wang S."/>
            <person name="Wang K."/>
            <person name="White C.S."/>
            <person name="Williams A.C."/>
            <person name="Williamson J."/>
            <person name="Wilson K."/>
            <person name="Woghiren I.O."/>
            <person name="Woodworth J.R."/>
            <person name="Worley K.C."/>
            <person name="Wright R.A."/>
            <person name="Wu W."/>
            <person name="Young L."/>
            <person name="Zhang L."/>
            <person name="Zhang J."/>
            <person name="Zhu Y."/>
            <person name="Muzny D.M."/>
            <person name="Weinstock G."/>
            <person name="Gibbs R.A."/>
        </authorList>
    </citation>
    <scope>NUCLEOTIDE SEQUENCE [LARGE SCALE GENOMIC DNA]</scope>
    <source>
        <strain evidence="3">LSR1</strain>
    </source>
</reference>
<dbReference type="RefSeq" id="XP_008184231.1">
    <property type="nucleotide sequence ID" value="XM_008186009.3"/>
</dbReference>
<reference evidence="2" key="2">
    <citation type="submission" date="2022-06" db="UniProtKB">
        <authorList>
            <consortium name="EnsemblMetazoa"/>
        </authorList>
    </citation>
    <scope>IDENTIFICATION</scope>
</reference>
<evidence type="ECO:0000313" key="2">
    <source>
        <dbReference type="EnsemblMetazoa" id="XP_008184231.1"/>
    </source>
</evidence>
<dbReference type="AlphaFoldDB" id="A0A8R2B6M5"/>
<organism evidence="2 3">
    <name type="scientific">Acyrthosiphon pisum</name>
    <name type="common">Pea aphid</name>
    <dbReference type="NCBI Taxonomy" id="7029"/>
    <lineage>
        <taxon>Eukaryota</taxon>
        <taxon>Metazoa</taxon>
        <taxon>Ecdysozoa</taxon>
        <taxon>Arthropoda</taxon>
        <taxon>Hexapoda</taxon>
        <taxon>Insecta</taxon>
        <taxon>Pterygota</taxon>
        <taxon>Neoptera</taxon>
        <taxon>Paraneoptera</taxon>
        <taxon>Hemiptera</taxon>
        <taxon>Sternorrhyncha</taxon>
        <taxon>Aphidomorpha</taxon>
        <taxon>Aphidoidea</taxon>
        <taxon>Aphididae</taxon>
        <taxon>Macrosiphini</taxon>
        <taxon>Acyrthosiphon</taxon>
    </lineage>
</organism>
<proteinExistence type="predicted"/>
<dbReference type="OrthoDB" id="6592172at2759"/>
<evidence type="ECO:0000313" key="3">
    <source>
        <dbReference type="Proteomes" id="UP000007819"/>
    </source>
</evidence>
<evidence type="ECO:0000256" key="1">
    <source>
        <dbReference type="SAM" id="MobiDB-lite"/>
    </source>
</evidence>
<feature type="region of interest" description="Disordered" evidence="1">
    <location>
        <begin position="29"/>
        <end position="48"/>
    </location>
</feature>
<sequence>MSTDGKNIQKLLKIENDIKKSARIPLAENQSCLEDDDEDEEDQDLKNYNNKGTGLEIARSSCADDILMKTLVAKYANRLMGKLEKIAVKVPANSNHADAVVRLRRRIQQLLKDIDQVGGPCESSTVLLNKYDSLRMTYYSIADGIKGTKRLLIGQGMLNNRKNCDKIKKCNVTENCKKLDYQKNRITVKTTISLRNCKIVKTRN</sequence>
<keyword evidence="3" id="KW-1185">Reference proteome</keyword>
<name>A0A8R2B6M5_ACYPI</name>
<accession>A0A8R2B6M5</accession>
<dbReference type="GeneID" id="100575882"/>